<name>A0ABW2FGY5_9BACL</name>
<gene>
    <name evidence="1" type="ORF">ACFQMJ_27965</name>
</gene>
<evidence type="ECO:0000313" key="1">
    <source>
        <dbReference type="EMBL" id="MFC7152388.1"/>
    </source>
</evidence>
<comment type="caution">
    <text evidence="1">The sequence shown here is derived from an EMBL/GenBank/DDBJ whole genome shotgun (WGS) entry which is preliminary data.</text>
</comment>
<sequence length="71" mass="8118">MISLRSGAGAFFTYHMGAADRKKEKLTEAKLRILKKIRADTNSIQHGYFFEITPLYSGIITPAMKKEKKIR</sequence>
<evidence type="ECO:0000313" key="2">
    <source>
        <dbReference type="Proteomes" id="UP001596378"/>
    </source>
</evidence>
<keyword evidence="2" id="KW-1185">Reference proteome</keyword>
<dbReference type="EMBL" id="JBHTAI010000022">
    <property type="protein sequence ID" value="MFC7152388.1"/>
    <property type="molecule type" value="Genomic_DNA"/>
</dbReference>
<proteinExistence type="predicted"/>
<dbReference type="Proteomes" id="UP001596378">
    <property type="component" value="Unassembled WGS sequence"/>
</dbReference>
<protein>
    <submittedName>
        <fullName evidence="1">Uncharacterized protein</fullName>
    </submittedName>
</protein>
<organism evidence="1 2">
    <name type="scientific">Cohnella cellulosilytica</name>
    <dbReference type="NCBI Taxonomy" id="986710"/>
    <lineage>
        <taxon>Bacteria</taxon>
        <taxon>Bacillati</taxon>
        <taxon>Bacillota</taxon>
        <taxon>Bacilli</taxon>
        <taxon>Bacillales</taxon>
        <taxon>Paenibacillaceae</taxon>
        <taxon>Cohnella</taxon>
    </lineage>
</organism>
<dbReference type="RefSeq" id="WP_378107435.1">
    <property type="nucleotide sequence ID" value="NZ_JBHSUP010000026.1"/>
</dbReference>
<reference evidence="2" key="1">
    <citation type="journal article" date="2019" name="Int. J. Syst. Evol. Microbiol.">
        <title>The Global Catalogue of Microorganisms (GCM) 10K type strain sequencing project: providing services to taxonomists for standard genome sequencing and annotation.</title>
        <authorList>
            <consortium name="The Broad Institute Genomics Platform"/>
            <consortium name="The Broad Institute Genome Sequencing Center for Infectious Disease"/>
            <person name="Wu L."/>
            <person name="Ma J."/>
        </authorList>
    </citation>
    <scope>NUCLEOTIDE SEQUENCE [LARGE SCALE GENOMIC DNA]</scope>
    <source>
        <strain evidence="2">KCTC 12907</strain>
    </source>
</reference>
<accession>A0ABW2FGY5</accession>